<feature type="domain" description="BTB" evidence="1">
    <location>
        <begin position="1"/>
        <end position="70"/>
    </location>
</feature>
<dbReference type="OrthoDB" id="1022638at2759"/>
<dbReference type="HOGENOM" id="CLU_2015296_0_0_1"/>
<accession>A0A0D1YRV6</accession>
<sequence>MVKVIVGQSPESMWMVHEALLTAASRFAAAALSWPCKEQEERTIRLPDEDGAIFGHFVHFLYTREIARVPQDSALRLYVLGDRLQALSFRDVVVDKLIPSSMLTLTQLDYVMDNTIPGDRLRD</sequence>
<dbReference type="SUPFAM" id="SSF54695">
    <property type="entry name" value="POZ domain"/>
    <property type="match status" value="1"/>
</dbReference>
<dbReference type="InterPro" id="IPR000210">
    <property type="entry name" value="BTB/POZ_dom"/>
</dbReference>
<name>A0A0D1YRV6_9EURO</name>
<protein>
    <recommendedName>
        <fullName evidence="1">BTB domain-containing protein</fullName>
    </recommendedName>
</protein>
<reference evidence="2 3" key="1">
    <citation type="submission" date="2015-01" db="EMBL/GenBank/DDBJ databases">
        <title>The Genome Sequence of Exophiala sideris CBS121828.</title>
        <authorList>
            <consortium name="The Broad Institute Genomics Platform"/>
            <person name="Cuomo C."/>
            <person name="de Hoog S."/>
            <person name="Gorbushina A."/>
            <person name="Stielow B."/>
            <person name="Teixiera M."/>
            <person name="Abouelleil A."/>
            <person name="Chapman S.B."/>
            <person name="Priest M."/>
            <person name="Young S.K."/>
            <person name="Wortman J."/>
            <person name="Nusbaum C."/>
            <person name="Birren B."/>
        </authorList>
    </citation>
    <scope>NUCLEOTIDE SEQUENCE [LARGE SCALE GENOMIC DNA]</scope>
    <source>
        <strain evidence="2 3">CBS 121828</strain>
    </source>
</reference>
<evidence type="ECO:0000313" key="2">
    <source>
        <dbReference type="EMBL" id="KIV85417.1"/>
    </source>
</evidence>
<evidence type="ECO:0000259" key="1">
    <source>
        <dbReference type="PROSITE" id="PS50097"/>
    </source>
</evidence>
<dbReference type="Gene3D" id="3.30.710.10">
    <property type="entry name" value="Potassium Channel Kv1.1, Chain A"/>
    <property type="match status" value="1"/>
</dbReference>
<dbReference type="AlphaFoldDB" id="A0A0D1YRV6"/>
<proteinExistence type="predicted"/>
<dbReference type="InterPro" id="IPR011333">
    <property type="entry name" value="SKP1/BTB/POZ_sf"/>
</dbReference>
<dbReference type="EMBL" id="KN846951">
    <property type="protein sequence ID" value="KIV85417.1"/>
    <property type="molecule type" value="Genomic_DNA"/>
</dbReference>
<gene>
    <name evidence="2" type="ORF">PV11_01113</name>
</gene>
<dbReference type="PROSITE" id="PS50097">
    <property type="entry name" value="BTB"/>
    <property type="match status" value="1"/>
</dbReference>
<dbReference type="Proteomes" id="UP000053599">
    <property type="component" value="Unassembled WGS sequence"/>
</dbReference>
<dbReference type="SMART" id="SM00225">
    <property type="entry name" value="BTB"/>
    <property type="match status" value="1"/>
</dbReference>
<dbReference type="Pfam" id="PF00651">
    <property type="entry name" value="BTB"/>
    <property type="match status" value="1"/>
</dbReference>
<evidence type="ECO:0000313" key="3">
    <source>
        <dbReference type="Proteomes" id="UP000053599"/>
    </source>
</evidence>
<organism evidence="2 3">
    <name type="scientific">Exophiala sideris</name>
    <dbReference type="NCBI Taxonomy" id="1016849"/>
    <lineage>
        <taxon>Eukaryota</taxon>
        <taxon>Fungi</taxon>
        <taxon>Dikarya</taxon>
        <taxon>Ascomycota</taxon>
        <taxon>Pezizomycotina</taxon>
        <taxon>Eurotiomycetes</taxon>
        <taxon>Chaetothyriomycetidae</taxon>
        <taxon>Chaetothyriales</taxon>
        <taxon>Herpotrichiellaceae</taxon>
        <taxon>Exophiala</taxon>
    </lineage>
</organism>
<dbReference type="STRING" id="1016849.A0A0D1YRV6"/>
<dbReference type="PANTHER" id="PTHR47843">
    <property type="entry name" value="BTB DOMAIN-CONTAINING PROTEIN-RELATED"/>
    <property type="match status" value="1"/>
</dbReference>
<dbReference type="PANTHER" id="PTHR47843:SF2">
    <property type="entry name" value="BTB DOMAIN-CONTAINING PROTEIN"/>
    <property type="match status" value="1"/>
</dbReference>